<evidence type="ECO:0000313" key="1">
    <source>
        <dbReference type="EMBL" id="MPN14916.1"/>
    </source>
</evidence>
<dbReference type="GO" id="GO:0000287">
    <property type="term" value="F:magnesium ion binding"/>
    <property type="evidence" value="ECO:0007669"/>
    <property type="project" value="InterPro"/>
</dbReference>
<proteinExistence type="predicted"/>
<dbReference type="GO" id="GO:0008897">
    <property type="term" value="F:holo-[acyl-carrier-protein] synthase activity"/>
    <property type="evidence" value="ECO:0007669"/>
    <property type="project" value="InterPro"/>
</dbReference>
<dbReference type="SUPFAM" id="SSF56214">
    <property type="entry name" value="4'-phosphopantetheinyl transferase"/>
    <property type="match status" value="1"/>
</dbReference>
<evidence type="ECO:0008006" key="2">
    <source>
        <dbReference type="Google" id="ProtNLM"/>
    </source>
</evidence>
<dbReference type="InterPro" id="IPR037143">
    <property type="entry name" value="4-PPantetheinyl_Trfase_dom_sf"/>
</dbReference>
<dbReference type="Gene3D" id="3.90.470.20">
    <property type="entry name" value="4'-phosphopantetheinyl transferase domain"/>
    <property type="match status" value="1"/>
</dbReference>
<protein>
    <recommendedName>
        <fullName evidence="2">Holo-[acyl-carrier-protein] synthase</fullName>
    </recommendedName>
</protein>
<accession>A0A645FMM7</accession>
<comment type="caution">
    <text evidence="1">The sequence shown here is derived from an EMBL/GenBank/DDBJ whole genome shotgun (WGS) entry which is preliminary data.</text>
</comment>
<organism evidence="1">
    <name type="scientific">bioreactor metagenome</name>
    <dbReference type="NCBI Taxonomy" id="1076179"/>
    <lineage>
        <taxon>unclassified sequences</taxon>
        <taxon>metagenomes</taxon>
        <taxon>ecological metagenomes</taxon>
    </lineage>
</organism>
<sequence>MNGVTWKNVEILHDEQGAPQVHLYGDAAKLATDKGILHWLVSISHEKQTAMALVQALSH</sequence>
<name>A0A645FMM7_9ZZZZ</name>
<reference evidence="1" key="1">
    <citation type="submission" date="2019-08" db="EMBL/GenBank/DDBJ databases">
        <authorList>
            <person name="Kucharzyk K."/>
            <person name="Murdoch R.W."/>
            <person name="Higgins S."/>
            <person name="Loffler F."/>
        </authorList>
    </citation>
    <scope>NUCLEOTIDE SEQUENCE</scope>
</reference>
<dbReference type="EMBL" id="VSSQ01061609">
    <property type="protein sequence ID" value="MPN14916.1"/>
    <property type="molecule type" value="Genomic_DNA"/>
</dbReference>
<gene>
    <name evidence="1" type="ORF">SDC9_162245</name>
</gene>
<dbReference type="AlphaFoldDB" id="A0A645FMM7"/>